<accession>A0A7S3B0G0</accession>
<name>A0A7S3B0G0_9EUKA</name>
<dbReference type="AlphaFoldDB" id="A0A7S3B0G0"/>
<proteinExistence type="predicted"/>
<protein>
    <submittedName>
        <fullName evidence="1">Uncharacterized protein</fullName>
    </submittedName>
</protein>
<gene>
    <name evidence="1" type="ORF">HERI1096_LOCUS19728</name>
</gene>
<reference evidence="1" key="1">
    <citation type="submission" date="2021-01" db="EMBL/GenBank/DDBJ databases">
        <authorList>
            <person name="Corre E."/>
            <person name="Pelletier E."/>
            <person name="Niang G."/>
            <person name="Scheremetjew M."/>
            <person name="Finn R."/>
            <person name="Kale V."/>
            <person name="Holt S."/>
            <person name="Cochrane G."/>
            <person name="Meng A."/>
            <person name="Brown T."/>
            <person name="Cohen L."/>
        </authorList>
    </citation>
    <scope>NUCLEOTIDE SEQUENCE</scope>
    <source>
        <strain evidence="1">CCMP281</strain>
    </source>
</reference>
<organism evidence="1">
    <name type="scientific">Haptolina ericina</name>
    <dbReference type="NCBI Taxonomy" id="156174"/>
    <lineage>
        <taxon>Eukaryota</taxon>
        <taxon>Haptista</taxon>
        <taxon>Haptophyta</taxon>
        <taxon>Prymnesiophyceae</taxon>
        <taxon>Prymnesiales</taxon>
        <taxon>Prymnesiaceae</taxon>
        <taxon>Haptolina</taxon>
    </lineage>
</organism>
<dbReference type="EMBL" id="HBHX01035570">
    <property type="protein sequence ID" value="CAE0119029.1"/>
    <property type="molecule type" value="Transcribed_RNA"/>
</dbReference>
<evidence type="ECO:0000313" key="1">
    <source>
        <dbReference type="EMBL" id="CAE0119029.1"/>
    </source>
</evidence>
<sequence>MRIGEGGRLEVTDQTETCGCCNQVRVIVETRGRLMLCDACFLGMNRPLVYECEGCGRYQRIPHPMYRYQPTPGEFGNTSWACQVRCGAQTHWRLKPSELDRVPAEDCPDSWGVRDEWLASIRAQRLAERQAGAERHRQPVIDADGYWQETLVFVALLGMLASLALPEKVRSYVVLGCLLLWLARSHLQVAAGRLLLQWARPMHG</sequence>